<accession>A0A4R7KPM7</accession>
<dbReference type="RefSeq" id="WP_133628053.1">
    <property type="nucleotide sequence ID" value="NZ_SOAZ01000009.1"/>
</dbReference>
<organism evidence="1 2">
    <name type="scientific">Fonticella tunisiensis</name>
    <dbReference type="NCBI Taxonomy" id="1096341"/>
    <lineage>
        <taxon>Bacteria</taxon>
        <taxon>Bacillati</taxon>
        <taxon>Bacillota</taxon>
        <taxon>Clostridia</taxon>
        <taxon>Eubacteriales</taxon>
        <taxon>Clostridiaceae</taxon>
        <taxon>Fonticella</taxon>
    </lineage>
</organism>
<dbReference type="Proteomes" id="UP000295325">
    <property type="component" value="Unassembled WGS sequence"/>
</dbReference>
<comment type="caution">
    <text evidence="1">The sequence shown here is derived from an EMBL/GenBank/DDBJ whole genome shotgun (WGS) entry which is preliminary data.</text>
</comment>
<dbReference type="OrthoDB" id="1954287at2"/>
<reference evidence="1 2" key="1">
    <citation type="submission" date="2019-03" db="EMBL/GenBank/DDBJ databases">
        <title>Genomic Encyclopedia of Type Strains, Phase IV (KMG-IV): sequencing the most valuable type-strain genomes for metagenomic binning, comparative biology and taxonomic classification.</title>
        <authorList>
            <person name="Goeker M."/>
        </authorList>
    </citation>
    <scope>NUCLEOTIDE SEQUENCE [LARGE SCALE GENOMIC DNA]</scope>
    <source>
        <strain evidence="1 2">DSM 24455</strain>
    </source>
</reference>
<evidence type="ECO:0000313" key="2">
    <source>
        <dbReference type="Proteomes" id="UP000295325"/>
    </source>
</evidence>
<dbReference type="AlphaFoldDB" id="A0A4R7KPM7"/>
<evidence type="ECO:0000313" key="1">
    <source>
        <dbReference type="EMBL" id="TDT61089.1"/>
    </source>
</evidence>
<sequence>MEFNGFTSTDFEFFKKKDKLEKDEYEKGRNEVKNHFRGLCYEIQKMYHAKTGGVFELQKDFQNFNRRSSHISVEHVSGISKIFISLNYEGLDIELIFQARDEQQCKNVLDMLANKKNIIWEQIIASKFMHIYIDQNAKNRKLRCLALNSFDMNSKTYESLIKIVEGNINEGKFNLDIGIGYSYNKKECLRQGKMILNTSYDAAVKMMELREKLTI</sequence>
<proteinExistence type="predicted"/>
<keyword evidence="2" id="KW-1185">Reference proteome</keyword>
<dbReference type="EMBL" id="SOAZ01000009">
    <property type="protein sequence ID" value="TDT61089.1"/>
    <property type="molecule type" value="Genomic_DNA"/>
</dbReference>
<protein>
    <submittedName>
        <fullName evidence="1">Uncharacterized protein</fullName>
    </submittedName>
</protein>
<name>A0A4R7KPM7_9CLOT</name>
<gene>
    <name evidence="1" type="ORF">EDD71_109104</name>
</gene>